<sequence>MKKITLLFLLLPFLGLSQVQIGQGIYGLEEGDSSGRSVSISSNGNIVAIGALGDGLGNDIGYARVFENQSGNWVQLGNTIESVDFNDSFGASLSLSSDGTILVVNAHNSNENGYDTGKVQIFQYDGTNWNQLGQSIIGPNSFEIGFDVDISDDGGIIAISSKEKDRVYIYSFNGSSWNLLGNVINGEFLDDWAGYSISLSSDGSKIAIGAIFNDGNGNNSGQVRVYEYNGMDWFQLGNDIDGEAPLDGFGVDVSLSSSGNTLAVGASGNENGTGHVRVFQYNNSNWIQIGNDIDGEVIDEFFGSSVSLSSDGGIVSIGAPGSYGNSSNTGHVRVYKYQVDNWLKVGEDIDGDVTPDVFGISVGISDNGEIIAIGSSVGNDMNFGQVRVYSIASELAILEVVEDILGNTNGINITADQLNSINGVSGAIEGVNYTTALSNGTFVDENNPTAAEIQAIINQVNDALSVNEIDLFNFKLYPNPTKNQFTIQLDISLELQKVTIYNILAQAVLISEEKIINTSKLSSGSYIVEILTNKGKSSKKLIIE</sequence>
<dbReference type="InterPro" id="IPR013519">
    <property type="entry name" value="Int_alpha_beta-p"/>
</dbReference>
<organism evidence="4 5">
    <name type="scientific">Psychroserpens luteus</name>
    <dbReference type="NCBI Taxonomy" id="1434066"/>
    <lineage>
        <taxon>Bacteria</taxon>
        <taxon>Pseudomonadati</taxon>
        <taxon>Bacteroidota</taxon>
        <taxon>Flavobacteriia</taxon>
        <taxon>Flavobacteriales</taxon>
        <taxon>Flavobacteriaceae</taxon>
        <taxon>Psychroserpens</taxon>
    </lineage>
</organism>
<name>A0ABW5ZXE8_9FLAO</name>
<dbReference type="Proteomes" id="UP001597548">
    <property type="component" value="Unassembled WGS sequence"/>
</dbReference>
<dbReference type="SUPFAM" id="SSF50965">
    <property type="entry name" value="Galactose oxidase, central domain"/>
    <property type="match status" value="1"/>
</dbReference>
<protein>
    <submittedName>
        <fullName evidence="4">T9SS type A sorting domain-containing protein</fullName>
    </submittedName>
</protein>
<accession>A0ABW5ZXE8</accession>
<keyword evidence="1 2" id="KW-0732">Signal</keyword>
<evidence type="ECO:0000259" key="3">
    <source>
        <dbReference type="Pfam" id="PF18962"/>
    </source>
</evidence>
<dbReference type="Pfam" id="PF18962">
    <property type="entry name" value="Por_Secre_tail"/>
    <property type="match status" value="1"/>
</dbReference>
<dbReference type="EMBL" id="JBHUOS010000010">
    <property type="protein sequence ID" value="MFD2917075.1"/>
    <property type="molecule type" value="Genomic_DNA"/>
</dbReference>
<dbReference type="InterPro" id="IPR028994">
    <property type="entry name" value="Integrin_alpha_N"/>
</dbReference>
<reference evidence="5" key="1">
    <citation type="journal article" date="2019" name="Int. J. Syst. Evol. Microbiol.">
        <title>The Global Catalogue of Microorganisms (GCM) 10K type strain sequencing project: providing services to taxonomists for standard genome sequencing and annotation.</title>
        <authorList>
            <consortium name="The Broad Institute Genomics Platform"/>
            <consortium name="The Broad Institute Genome Sequencing Center for Infectious Disease"/>
            <person name="Wu L."/>
            <person name="Ma J."/>
        </authorList>
    </citation>
    <scope>NUCLEOTIDE SEQUENCE [LARGE SCALE GENOMIC DNA]</scope>
    <source>
        <strain evidence="5">KCTC 32514</strain>
    </source>
</reference>
<evidence type="ECO:0000256" key="2">
    <source>
        <dbReference type="SAM" id="SignalP"/>
    </source>
</evidence>
<evidence type="ECO:0000313" key="4">
    <source>
        <dbReference type="EMBL" id="MFD2917075.1"/>
    </source>
</evidence>
<evidence type="ECO:0000313" key="5">
    <source>
        <dbReference type="Proteomes" id="UP001597548"/>
    </source>
</evidence>
<comment type="caution">
    <text evidence="4">The sequence shown here is derived from an EMBL/GenBank/DDBJ whole genome shotgun (WGS) entry which is preliminary data.</text>
</comment>
<dbReference type="InterPro" id="IPR026444">
    <property type="entry name" value="Secre_tail"/>
</dbReference>
<feature type="signal peptide" evidence="2">
    <location>
        <begin position="1"/>
        <end position="21"/>
    </location>
</feature>
<dbReference type="InterPro" id="IPR011043">
    <property type="entry name" value="Gal_Oxase/kelch_b-propeller"/>
</dbReference>
<evidence type="ECO:0000256" key="1">
    <source>
        <dbReference type="ARBA" id="ARBA00022729"/>
    </source>
</evidence>
<proteinExistence type="predicted"/>
<dbReference type="RefSeq" id="WP_194506083.1">
    <property type="nucleotide sequence ID" value="NZ_JADILU010000001.1"/>
</dbReference>
<gene>
    <name evidence="4" type="ORF">ACFS29_15585</name>
</gene>
<keyword evidence="5" id="KW-1185">Reference proteome</keyword>
<feature type="domain" description="Secretion system C-terminal sorting" evidence="3">
    <location>
        <begin position="476"/>
        <end position="543"/>
    </location>
</feature>
<dbReference type="PANTHER" id="PTHR36220">
    <property type="entry name" value="UNNAMED PRODUCT"/>
    <property type="match status" value="1"/>
</dbReference>
<dbReference type="Gene3D" id="2.130.10.130">
    <property type="entry name" value="Integrin alpha, N-terminal"/>
    <property type="match status" value="1"/>
</dbReference>
<feature type="chain" id="PRO_5047542196" evidence="2">
    <location>
        <begin position="22"/>
        <end position="544"/>
    </location>
</feature>
<dbReference type="NCBIfam" id="TIGR04183">
    <property type="entry name" value="Por_Secre_tail"/>
    <property type="match status" value="1"/>
</dbReference>
<dbReference type="PANTHER" id="PTHR36220:SF1">
    <property type="entry name" value="GAMMA TUBULIN COMPLEX COMPONENT C-TERMINAL DOMAIN-CONTAINING PROTEIN"/>
    <property type="match status" value="1"/>
</dbReference>
<dbReference type="SMART" id="SM00191">
    <property type="entry name" value="Int_alpha"/>
    <property type="match status" value="3"/>
</dbReference>